<dbReference type="Proteomes" id="UP000481030">
    <property type="component" value="Unassembled WGS sequence"/>
</dbReference>
<keyword evidence="2" id="KW-1185">Reference proteome</keyword>
<proteinExistence type="predicted"/>
<comment type="caution">
    <text evidence="1">The sequence shown here is derived from an EMBL/GenBank/DDBJ whole genome shotgun (WGS) entry which is preliminary data.</text>
</comment>
<name>A0A6L3V4J2_9BACI</name>
<sequence length="227" mass="25597">MNIQVDQAVLNNIAWCRIVCDTHGISGISKENLWGLLSKAPTFYPEIITASKNVTIEELKYFIENGEVSSIKDSYANHDMARFGFNILFEAEWIYHASVSELEPIQTNWRVITTEKDLAQWTITSELECVIKPDLLKLKNVKIFILEKNDGIYGFIANLNANVVGISNVFSVGNENKSLWRDIPKIVSNEFPGLSMVGYEHSSKLTATHSSGWISTGPLRVWIKSNE</sequence>
<protein>
    <submittedName>
        <fullName evidence="1">Uncharacterized protein</fullName>
    </submittedName>
</protein>
<reference evidence="1 2" key="1">
    <citation type="journal article" date="2016" name="Antonie Van Leeuwenhoek">
        <title>Bacillus depressus sp. nov., isolated from soil of a sunflower field.</title>
        <authorList>
            <person name="Wei X."/>
            <person name="Xin D."/>
            <person name="Xin Y."/>
            <person name="Zhang H."/>
            <person name="Wang T."/>
            <person name="Zhang J."/>
        </authorList>
    </citation>
    <scope>NUCLEOTIDE SEQUENCE [LARGE SCALE GENOMIC DNA]</scope>
    <source>
        <strain evidence="1 2">BZ1</strain>
    </source>
</reference>
<dbReference type="EMBL" id="WBOS01000007">
    <property type="protein sequence ID" value="KAB2333352.1"/>
    <property type="molecule type" value="Genomic_DNA"/>
</dbReference>
<dbReference type="AlphaFoldDB" id="A0A6L3V4J2"/>
<evidence type="ECO:0000313" key="2">
    <source>
        <dbReference type="Proteomes" id="UP000481030"/>
    </source>
</evidence>
<organism evidence="1 2">
    <name type="scientific">Cytobacillus depressus</name>
    <dbReference type="NCBI Taxonomy" id="1602942"/>
    <lineage>
        <taxon>Bacteria</taxon>
        <taxon>Bacillati</taxon>
        <taxon>Bacillota</taxon>
        <taxon>Bacilli</taxon>
        <taxon>Bacillales</taxon>
        <taxon>Bacillaceae</taxon>
        <taxon>Cytobacillus</taxon>
    </lineage>
</organism>
<dbReference type="OrthoDB" id="153065at2"/>
<dbReference type="RefSeq" id="WP_151535776.1">
    <property type="nucleotide sequence ID" value="NZ_WBOS01000007.1"/>
</dbReference>
<evidence type="ECO:0000313" key="1">
    <source>
        <dbReference type="EMBL" id="KAB2333352.1"/>
    </source>
</evidence>
<gene>
    <name evidence="1" type="ORF">F7731_15985</name>
</gene>
<accession>A0A6L3V4J2</accession>